<dbReference type="AlphaFoldDB" id="A0A022PM54"/>
<organism evidence="1 2">
    <name type="scientific">Photorhabdus aegyptia</name>
    <dbReference type="NCBI Taxonomy" id="2805098"/>
    <lineage>
        <taxon>Bacteria</taxon>
        <taxon>Pseudomonadati</taxon>
        <taxon>Pseudomonadota</taxon>
        <taxon>Gammaproteobacteria</taxon>
        <taxon>Enterobacterales</taxon>
        <taxon>Morganellaceae</taxon>
        <taxon>Photorhabdus</taxon>
    </lineage>
</organism>
<proteinExistence type="predicted"/>
<comment type="caution">
    <text evidence="1">The sequence shown here is derived from an EMBL/GenBank/DDBJ whole genome shotgun (WGS) entry which is preliminary data.</text>
</comment>
<dbReference type="PATRIC" id="fig|1393736.3.peg.921"/>
<evidence type="ECO:0000313" key="2">
    <source>
        <dbReference type="Proteomes" id="UP000023464"/>
    </source>
</evidence>
<reference evidence="1 2" key="1">
    <citation type="submission" date="2014-03" db="EMBL/GenBank/DDBJ databases">
        <title>Draft Genome of Photorhabdus luminescens BA1, an Egyptian Isolate.</title>
        <authorList>
            <person name="Ghazal S."/>
            <person name="Hurst S.G.IV."/>
            <person name="Morris K."/>
            <person name="Thomas K."/>
            <person name="Tisa L.S."/>
        </authorList>
    </citation>
    <scope>NUCLEOTIDE SEQUENCE [LARGE SCALE GENOMIC DNA]</scope>
    <source>
        <strain evidence="1 2">BA1</strain>
    </source>
</reference>
<gene>
    <name evidence="1" type="ORF">BA1DRAFT_00888</name>
</gene>
<keyword evidence="2" id="KW-1185">Reference proteome</keyword>
<dbReference type="EMBL" id="JFGV01000009">
    <property type="protein sequence ID" value="EYU16604.1"/>
    <property type="molecule type" value="Genomic_DNA"/>
</dbReference>
<name>A0A022PM54_9GAMM</name>
<accession>A0A022PM54</accession>
<evidence type="ECO:0000313" key="1">
    <source>
        <dbReference type="EMBL" id="EYU16604.1"/>
    </source>
</evidence>
<protein>
    <submittedName>
        <fullName evidence="1">Uncharacterized protein</fullName>
    </submittedName>
</protein>
<sequence length="44" mass="5310">MGLNKSISAERYACYKIQQLYAMEVLKNFENCHFQRKLWIEKAL</sequence>
<dbReference type="Proteomes" id="UP000023464">
    <property type="component" value="Unassembled WGS sequence"/>
</dbReference>